<reference evidence="4 5" key="1">
    <citation type="submission" date="2018-01" db="EMBL/GenBank/DDBJ databases">
        <title>Glutamicibacter soli strain NHPC-3 Whole genome sequence and assembly.</title>
        <authorList>
            <person name="Choudhury P."/>
            <person name="Gupta D."/>
            <person name="Sengupta K."/>
            <person name="Jawed A."/>
            <person name="Sultana N."/>
            <person name="Saha P."/>
        </authorList>
    </citation>
    <scope>NUCLEOTIDE SEQUENCE [LARGE SCALE GENOMIC DNA]</scope>
    <source>
        <strain evidence="4 5">NHPC-3</strain>
    </source>
</reference>
<proteinExistence type="predicted"/>
<keyword evidence="5" id="KW-1185">Reference proteome</keyword>
<dbReference type="InterPro" id="IPR006439">
    <property type="entry name" value="HAD-SF_hydro_IA"/>
</dbReference>
<keyword evidence="3" id="KW-0460">Magnesium</keyword>
<dbReference type="EMBL" id="POAF01000001">
    <property type="protein sequence ID" value="RBM03913.1"/>
    <property type="molecule type" value="Genomic_DNA"/>
</dbReference>
<organism evidence="4 5">
    <name type="scientific">Glutamicibacter soli</name>
    <dbReference type="NCBI Taxonomy" id="453836"/>
    <lineage>
        <taxon>Bacteria</taxon>
        <taxon>Bacillati</taxon>
        <taxon>Actinomycetota</taxon>
        <taxon>Actinomycetes</taxon>
        <taxon>Micrococcales</taxon>
        <taxon>Micrococcaceae</taxon>
        <taxon>Glutamicibacter</taxon>
    </lineage>
</organism>
<sequence length="227" mass="25264">MPSHVYFDFFGTLVRYDPSILPSAFNAPLEFARRASVRVGQAEADALWTRAWDELDSTAHRSGRECSMLQIARRYWELLGSPPVAENELARLVREYLAVWSAQVAPATGVRTCLQNLCADHVLSVVSNTHDAALVPRLLRELQLDAYFDRVFTSIELGWRKPHRQIFQLVLDAHGITAQDAVFVGDNWDADIQGPQAVGMRAFYVGAPESGREPVSLALLPGMVRGS</sequence>
<evidence type="ECO:0000256" key="1">
    <source>
        <dbReference type="ARBA" id="ARBA00001946"/>
    </source>
</evidence>
<dbReference type="SUPFAM" id="SSF56784">
    <property type="entry name" value="HAD-like"/>
    <property type="match status" value="1"/>
</dbReference>
<protein>
    <submittedName>
        <fullName evidence="4">HAD family hydrolase</fullName>
    </submittedName>
</protein>
<comment type="caution">
    <text evidence="4">The sequence shown here is derived from an EMBL/GenBank/DDBJ whole genome shotgun (WGS) entry which is preliminary data.</text>
</comment>
<dbReference type="Gene3D" id="3.40.50.1000">
    <property type="entry name" value="HAD superfamily/HAD-like"/>
    <property type="match status" value="1"/>
</dbReference>
<dbReference type="InterPro" id="IPR051400">
    <property type="entry name" value="HAD-like_hydrolase"/>
</dbReference>
<evidence type="ECO:0000256" key="3">
    <source>
        <dbReference type="ARBA" id="ARBA00022842"/>
    </source>
</evidence>
<dbReference type="SFLD" id="SFLDG01129">
    <property type="entry name" value="C1.5:_HAD__Beta-PGM__Phosphata"/>
    <property type="match status" value="1"/>
</dbReference>
<dbReference type="Gene3D" id="1.20.120.1600">
    <property type="match status" value="1"/>
</dbReference>
<dbReference type="Proteomes" id="UP000252167">
    <property type="component" value="Unassembled WGS sequence"/>
</dbReference>
<comment type="cofactor">
    <cofactor evidence="1">
        <name>Mg(2+)</name>
        <dbReference type="ChEBI" id="CHEBI:18420"/>
    </cofactor>
</comment>
<dbReference type="PANTHER" id="PTHR46470">
    <property type="entry name" value="N-ACYLNEURAMINATE-9-PHOSPHATASE"/>
    <property type="match status" value="1"/>
</dbReference>
<evidence type="ECO:0000313" key="5">
    <source>
        <dbReference type="Proteomes" id="UP000252167"/>
    </source>
</evidence>
<name>A0A365YPF7_9MICC</name>
<keyword evidence="2 4" id="KW-0378">Hydrolase</keyword>
<evidence type="ECO:0000313" key="4">
    <source>
        <dbReference type="EMBL" id="RBM03913.1"/>
    </source>
</evidence>
<dbReference type="SFLD" id="SFLDS00003">
    <property type="entry name" value="Haloacid_Dehalogenase"/>
    <property type="match status" value="1"/>
</dbReference>
<evidence type="ECO:0000256" key="2">
    <source>
        <dbReference type="ARBA" id="ARBA00022801"/>
    </source>
</evidence>
<dbReference type="GO" id="GO:0016787">
    <property type="term" value="F:hydrolase activity"/>
    <property type="evidence" value="ECO:0007669"/>
    <property type="project" value="UniProtKB-KW"/>
</dbReference>
<dbReference type="RefSeq" id="WP_113606308.1">
    <property type="nucleotide sequence ID" value="NZ_POAF01000001.1"/>
</dbReference>
<gene>
    <name evidence="4" type="ORF">C1H84_00990</name>
</gene>
<accession>A0A365YPF7</accession>
<dbReference type="AlphaFoldDB" id="A0A365YPF7"/>
<dbReference type="InterPro" id="IPR023214">
    <property type="entry name" value="HAD_sf"/>
</dbReference>
<dbReference type="InterPro" id="IPR036412">
    <property type="entry name" value="HAD-like_sf"/>
</dbReference>
<dbReference type="NCBIfam" id="TIGR01509">
    <property type="entry name" value="HAD-SF-IA-v3"/>
    <property type="match status" value="1"/>
</dbReference>
<dbReference type="NCBIfam" id="TIGR01549">
    <property type="entry name" value="HAD-SF-IA-v1"/>
    <property type="match status" value="1"/>
</dbReference>
<dbReference type="Pfam" id="PF00702">
    <property type="entry name" value="Hydrolase"/>
    <property type="match status" value="1"/>
</dbReference>
<dbReference type="GO" id="GO:0044281">
    <property type="term" value="P:small molecule metabolic process"/>
    <property type="evidence" value="ECO:0007669"/>
    <property type="project" value="UniProtKB-ARBA"/>
</dbReference>